<comment type="function">
    <text evidence="1">Mechanosensitive channel that participates in the regulation of osmotic pressure changes within the cell, opening in response to stretch forces in the membrane lipid bilayer, without the need for other proteins. Contributes to normal resistance to hypoosmotic shock. Forms an ion channel of 1.0 nanosiemens conductance with a slight preference for anions.</text>
</comment>
<keyword evidence="1" id="KW-1133">Transmembrane helix</keyword>
<sequence length="408" mass="41349">MDEVKAALAVVAGGLGPYGPKIVGALVLALVAWVASRLVRGGVLRVCLRRGLDSRLQTPGFSLMLANIGAGVVWLLALPGLLETLELQGLLVPVNVMMSRIMGFLPNLVGAGVVFAIGFLVARILRQIVTGLLRAAGSERLAERLGLATSLGEHGLAGLVGSMVFSFVLLPVLAAALEPLGLDAVTQPVSHLLDTIVALIPKVTASVIILAISALIGRAVSGIVAGLLGGMGFNKLPQQLGMSAGLLPGGRSASELAGSVVMGAIVLVALMQACEVLGFSILTRLVADIGAAVARVMVAVVVMLAGLWLSAAAMRVIRAGSAANAPALAQMARLAILFFTAALALRQAGLPGDIVAIAFGGVVGALAIGVAVAVGVGGRHVAGRLLEEAVAALRTRRPDSPPPIRFPD</sequence>
<dbReference type="Pfam" id="PF05552">
    <property type="entry name" value="MS_channel_1st_1"/>
    <property type="match status" value="3"/>
</dbReference>
<dbReference type="RefSeq" id="WP_146219397.1">
    <property type="nucleotide sequence ID" value="NZ_QJJS01000012.1"/>
</dbReference>
<evidence type="ECO:0000256" key="1">
    <source>
        <dbReference type="RuleBase" id="RU369025"/>
    </source>
</evidence>
<dbReference type="PANTHER" id="PTHR30221">
    <property type="entry name" value="SMALL-CONDUCTANCE MECHANOSENSITIVE CHANNEL"/>
    <property type="match status" value="1"/>
</dbReference>
<protein>
    <recommendedName>
        <fullName evidence="1">Small-conductance mechanosensitive channel</fullName>
    </recommendedName>
</protein>
<feature type="transmembrane region" description="Helical" evidence="1">
    <location>
        <begin position="289"/>
        <end position="310"/>
    </location>
</feature>
<keyword evidence="1" id="KW-0406">Ion transport</keyword>
<dbReference type="GO" id="GO:0008381">
    <property type="term" value="F:mechanosensitive monoatomic ion channel activity"/>
    <property type="evidence" value="ECO:0007669"/>
    <property type="project" value="InterPro"/>
</dbReference>
<dbReference type="Proteomes" id="UP000247811">
    <property type="component" value="Unassembled WGS sequence"/>
</dbReference>
<evidence type="ECO:0000313" key="2">
    <source>
        <dbReference type="EMBL" id="PXW94722.1"/>
    </source>
</evidence>
<keyword evidence="1" id="KW-0472">Membrane</keyword>
<organism evidence="2 3">
    <name type="scientific">Sphaerotilus hippei</name>
    <dbReference type="NCBI Taxonomy" id="744406"/>
    <lineage>
        <taxon>Bacteria</taxon>
        <taxon>Pseudomonadati</taxon>
        <taxon>Pseudomonadota</taxon>
        <taxon>Betaproteobacteria</taxon>
        <taxon>Burkholderiales</taxon>
        <taxon>Sphaerotilaceae</taxon>
        <taxon>Sphaerotilus</taxon>
    </lineage>
</organism>
<comment type="caution">
    <text evidence="1">Lacks conserved residue(s) required for the propagation of feature annotation.</text>
</comment>
<keyword evidence="1" id="KW-1003">Cell membrane</keyword>
<keyword evidence="3" id="KW-1185">Reference proteome</keyword>
<dbReference type="OrthoDB" id="1411407at2"/>
<accession>A0A318H0H4</accession>
<dbReference type="EMBL" id="QJJS01000012">
    <property type="protein sequence ID" value="PXW94722.1"/>
    <property type="molecule type" value="Genomic_DNA"/>
</dbReference>
<feature type="transmembrane region" description="Helical" evidence="1">
    <location>
        <begin position="354"/>
        <end position="376"/>
    </location>
</feature>
<reference evidence="2 3" key="1">
    <citation type="submission" date="2018-05" db="EMBL/GenBank/DDBJ databases">
        <title>Genomic Encyclopedia of Type Strains, Phase IV (KMG-IV): sequencing the most valuable type-strain genomes for metagenomic binning, comparative biology and taxonomic classification.</title>
        <authorList>
            <person name="Goeker M."/>
        </authorList>
    </citation>
    <scope>NUCLEOTIDE SEQUENCE [LARGE SCALE GENOMIC DNA]</scope>
    <source>
        <strain evidence="2 3">DSM 566</strain>
    </source>
</reference>
<keyword evidence="1 2" id="KW-0812">Transmembrane</keyword>
<feature type="transmembrane region" description="Helical" evidence="1">
    <location>
        <begin position="60"/>
        <end position="81"/>
    </location>
</feature>
<feature type="transmembrane region" description="Helical" evidence="1">
    <location>
        <begin position="22"/>
        <end position="39"/>
    </location>
</feature>
<dbReference type="NCBIfam" id="NF033912">
    <property type="entry name" value="msc"/>
    <property type="match status" value="1"/>
</dbReference>
<comment type="similarity">
    <text evidence="1">Belongs to the MscS (TC 1.A.23) family.</text>
</comment>
<feature type="transmembrane region" description="Helical" evidence="1">
    <location>
        <begin position="331"/>
        <end position="348"/>
    </location>
</feature>
<dbReference type="InterPro" id="IPR045275">
    <property type="entry name" value="MscS_archaea/bacteria_type"/>
</dbReference>
<feature type="transmembrane region" description="Helical" evidence="1">
    <location>
        <begin position="101"/>
        <end position="125"/>
    </location>
</feature>
<dbReference type="InterPro" id="IPR008910">
    <property type="entry name" value="MSC_TM_helix"/>
</dbReference>
<proteinExistence type="inferred from homology"/>
<comment type="caution">
    <text evidence="2">The sequence shown here is derived from an EMBL/GenBank/DDBJ whole genome shotgun (WGS) entry which is preliminary data.</text>
</comment>
<keyword evidence="1" id="KW-0813">Transport</keyword>
<feature type="transmembrane region" description="Helical" evidence="1">
    <location>
        <begin position="156"/>
        <end position="176"/>
    </location>
</feature>
<name>A0A318H0H4_9BURK</name>
<dbReference type="GO" id="GO:0005886">
    <property type="term" value="C:plasma membrane"/>
    <property type="evidence" value="ECO:0007669"/>
    <property type="project" value="UniProtKB-SubCell"/>
</dbReference>
<comment type="subcellular location">
    <subcellularLocation>
        <location evidence="1">Cell inner membrane</location>
        <topology evidence="1">Multi-pass membrane protein</topology>
    </subcellularLocation>
</comment>
<dbReference type="PANTHER" id="PTHR30221:SF1">
    <property type="entry name" value="SMALL-CONDUCTANCE MECHANOSENSITIVE CHANNEL"/>
    <property type="match status" value="1"/>
</dbReference>
<gene>
    <name evidence="2" type="ORF">C7444_11237</name>
</gene>
<keyword evidence="1" id="KW-0997">Cell inner membrane</keyword>
<keyword evidence="1" id="KW-0407">Ion channel</keyword>
<feature type="transmembrane region" description="Helical" evidence="1">
    <location>
        <begin position="260"/>
        <end position="283"/>
    </location>
</feature>
<dbReference type="AlphaFoldDB" id="A0A318H0H4"/>
<evidence type="ECO:0000313" key="3">
    <source>
        <dbReference type="Proteomes" id="UP000247811"/>
    </source>
</evidence>
<comment type="subunit">
    <text evidence="1">Homoheptamer.</text>
</comment>